<proteinExistence type="predicted"/>
<dbReference type="Pfam" id="PF13411">
    <property type="entry name" value="MerR_1"/>
    <property type="match status" value="1"/>
</dbReference>
<dbReference type="EMBL" id="FXZK01000001">
    <property type="protein sequence ID" value="SMY07031.1"/>
    <property type="molecule type" value="Genomic_DNA"/>
</dbReference>
<evidence type="ECO:0000259" key="1">
    <source>
        <dbReference type="Pfam" id="PF13411"/>
    </source>
</evidence>
<name>A0A238LBP2_9RHOB</name>
<dbReference type="InterPro" id="IPR007367">
    <property type="entry name" value="DUF433"/>
</dbReference>
<dbReference type="RefSeq" id="WP_093991129.1">
    <property type="nucleotide sequence ID" value="NZ_FXZK01000001.1"/>
</dbReference>
<dbReference type="Gene3D" id="1.10.10.10">
    <property type="entry name" value="Winged helix-like DNA-binding domain superfamily/Winged helix DNA-binding domain"/>
    <property type="match status" value="1"/>
</dbReference>
<dbReference type="InterPro" id="IPR009057">
    <property type="entry name" value="Homeodomain-like_sf"/>
</dbReference>
<accession>A0A238LBP2</accession>
<sequence>MNQQNAIIWAFTDEQAARLTGLSVQQLRNWDVSGFFEPSFAAENRRSPYSRVYSFNDLLSLKVLKTLRMDLKCSLQHLREVKVELAALGDIDWHNKVMAVLNKKVVFYDDESGDYFEPVSNQKVFRIPLHVVQSDMKTAVSDLWKRSPEDVGNFEKHRRVAHNAEVISGTRVPVRSILDFIEAGYSNGDIVKEFPTLKIEDVDAVRQQKVA</sequence>
<dbReference type="GO" id="GO:0003677">
    <property type="term" value="F:DNA binding"/>
    <property type="evidence" value="ECO:0007669"/>
    <property type="project" value="InterPro"/>
</dbReference>
<dbReference type="Proteomes" id="UP000201613">
    <property type="component" value="Unassembled WGS sequence"/>
</dbReference>
<dbReference type="SUPFAM" id="SSF46955">
    <property type="entry name" value="Putative DNA-binding domain"/>
    <property type="match status" value="1"/>
</dbReference>
<evidence type="ECO:0000313" key="2">
    <source>
        <dbReference type="EMBL" id="SMY07031.1"/>
    </source>
</evidence>
<keyword evidence="3" id="KW-1185">Reference proteome</keyword>
<gene>
    <name evidence="2" type="ORF">LOM8899_01163</name>
</gene>
<dbReference type="Gene3D" id="1.10.1660.10">
    <property type="match status" value="1"/>
</dbReference>
<feature type="domain" description="HTH merR-type" evidence="1">
    <location>
        <begin position="14"/>
        <end position="81"/>
    </location>
</feature>
<dbReference type="Pfam" id="PF04255">
    <property type="entry name" value="DUF433"/>
    <property type="match status" value="1"/>
</dbReference>
<evidence type="ECO:0000313" key="3">
    <source>
        <dbReference type="Proteomes" id="UP000201613"/>
    </source>
</evidence>
<dbReference type="InterPro" id="IPR009061">
    <property type="entry name" value="DNA-bd_dom_put_sf"/>
</dbReference>
<dbReference type="InterPro" id="IPR036388">
    <property type="entry name" value="WH-like_DNA-bd_sf"/>
</dbReference>
<dbReference type="InterPro" id="IPR000551">
    <property type="entry name" value="MerR-type_HTH_dom"/>
</dbReference>
<dbReference type="AlphaFoldDB" id="A0A238LBP2"/>
<dbReference type="GO" id="GO:0006355">
    <property type="term" value="P:regulation of DNA-templated transcription"/>
    <property type="evidence" value="ECO:0007669"/>
    <property type="project" value="InterPro"/>
</dbReference>
<organism evidence="2 3">
    <name type="scientific">Flavimaricola marinus</name>
    <dbReference type="NCBI Taxonomy" id="1819565"/>
    <lineage>
        <taxon>Bacteria</taxon>
        <taxon>Pseudomonadati</taxon>
        <taxon>Pseudomonadota</taxon>
        <taxon>Alphaproteobacteria</taxon>
        <taxon>Rhodobacterales</taxon>
        <taxon>Paracoccaceae</taxon>
        <taxon>Flavimaricola</taxon>
    </lineage>
</organism>
<dbReference type="OrthoDB" id="7595417at2"/>
<reference evidence="2 3" key="1">
    <citation type="submission" date="2017-05" db="EMBL/GenBank/DDBJ databases">
        <authorList>
            <person name="Song R."/>
            <person name="Chenine A.L."/>
            <person name="Ruprecht R.M."/>
        </authorList>
    </citation>
    <scope>NUCLEOTIDE SEQUENCE [LARGE SCALE GENOMIC DNA]</scope>
    <source>
        <strain evidence="2 3">CECT 8899</strain>
    </source>
</reference>
<protein>
    <recommendedName>
        <fullName evidence="1">HTH merR-type domain-containing protein</fullName>
    </recommendedName>
</protein>
<dbReference type="SUPFAM" id="SSF46689">
    <property type="entry name" value="Homeodomain-like"/>
    <property type="match status" value="1"/>
</dbReference>